<name>A0A2T7AXA6_9ENTR</name>
<dbReference type="Proteomes" id="UP000469927">
    <property type="component" value="Unassembled WGS sequence"/>
</dbReference>
<dbReference type="InterPro" id="IPR002941">
    <property type="entry name" value="DNA_methylase_N4/N6"/>
</dbReference>
<sequence length="274" mass="31631">MKINFSDSIDTILNIDCIDGIRSLPDNCVDLIVADPPYNLNKDFGEWKESLKKHEWLEWTKCWLDECNRVLRPGGSIFVYGIHHHLCWVQCHLYELGLNYRRQIIWHYENGFAGYTKSLAAHYEPLLWFSKGKDYTYHPIREPYKSTERLKHKVIKNGKVWQPHPDGRLAGDVWRFPVLAGRRFKAEKVDHPTQKPLSISNRIIQHFSNPEELVLIPFAGSGSECVAAKASGRHFLAYELNATYIAIAESRLADTEFGSECKVQDVISDLKTTE</sequence>
<evidence type="ECO:0000256" key="3">
    <source>
        <dbReference type="ARBA" id="ARBA00022679"/>
    </source>
</evidence>
<dbReference type="PROSITE" id="PS00092">
    <property type="entry name" value="N6_MTASE"/>
    <property type="match status" value="1"/>
</dbReference>
<dbReference type="RefSeq" id="WP_075192541.1">
    <property type="nucleotide sequence ID" value="NZ_JADKNN010000018.1"/>
</dbReference>
<evidence type="ECO:0000313" key="7">
    <source>
        <dbReference type="EMBL" id="PUX16964.1"/>
    </source>
</evidence>
<keyword evidence="3 7" id="KW-0808">Transferase</keyword>
<dbReference type="EC" id="2.1.1.-" evidence="4"/>
<dbReference type="EMBL" id="WAGD01000011">
    <property type="protein sequence ID" value="KAB0884602.1"/>
    <property type="molecule type" value="Genomic_DNA"/>
</dbReference>
<evidence type="ECO:0000313" key="6">
    <source>
        <dbReference type="EMBL" id="KAB0884602.1"/>
    </source>
</evidence>
<feature type="domain" description="DNA methylase N-4/N-6" evidence="5">
    <location>
        <begin position="29"/>
        <end position="249"/>
    </location>
</feature>
<accession>A0A2T7AXA6</accession>
<dbReference type="GO" id="GO:0003677">
    <property type="term" value="F:DNA binding"/>
    <property type="evidence" value="ECO:0007669"/>
    <property type="project" value="InterPro"/>
</dbReference>
<dbReference type="InterPro" id="IPR029063">
    <property type="entry name" value="SAM-dependent_MTases_sf"/>
</dbReference>
<dbReference type="EMBL" id="MSAE01000005">
    <property type="protein sequence ID" value="PUX16964.1"/>
    <property type="molecule type" value="Genomic_DNA"/>
</dbReference>
<evidence type="ECO:0000313" key="8">
    <source>
        <dbReference type="Proteomes" id="UP000244378"/>
    </source>
</evidence>
<dbReference type="GO" id="GO:0032259">
    <property type="term" value="P:methylation"/>
    <property type="evidence" value="ECO:0007669"/>
    <property type="project" value="UniProtKB-KW"/>
</dbReference>
<protein>
    <recommendedName>
        <fullName evidence="4">Methyltransferase</fullName>
        <ecNumber evidence="4">2.1.1.-</ecNumber>
    </recommendedName>
</protein>
<dbReference type="Gene3D" id="3.40.50.150">
    <property type="entry name" value="Vaccinia Virus protein VP39"/>
    <property type="match status" value="1"/>
</dbReference>
<gene>
    <name evidence="7" type="ORF">AUN14_04920</name>
    <name evidence="6" type="ORF">FZI19_04860</name>
</gene>
<dbReference type="InterPro" id="IPR002052">
    <property type="entry name" value="DNA_methylase_N6_adenine_CS"/>
</dbReference>
<dbReference type="SUPFAM" id="SSF53335">
    <property type="entry name" value="S-adenosyl-L-methionine-dependent methyltransferases"/>
    <property type="match status" value="1"/>
</dbReference>
<dbReference type="OrthoDB" id="9816043at2"/>
<dbReference type="PRINTS" id="PR00508">
    <property type="entry name" value="S21N4MTFRASE"/>
</dbReference>
<evidence type="ECO:0000256" key="2">
    <source>
        <dbReference type="ARBA" id="ARBA00022603"/>
    </source>
</evidence>
<reference evidence="6 9" key="2">
    <citation type="submission" date="2019-08" db="EMBL/GenBank/DDBJ databases">
        <title>Prevalence, distribution, and phylogeny of type two toxin-antitoxin genes possessed by Cronobacter species where C. sakazakii homologs follow sequence type lineages.</title>
        <authorList>
            <person name="Finkelstein S."/>
            <person name="Negrete F."/>
            <person name="Jang H."/>
            <person name="Gopinath G.R."/>
            <person name="Tall B.D."/>
        </authorList>
    </citation>
    <scope>NUCLEOTIDE SEQUENCE [LARGE SCALE GENOMIC DNA]</scope>
    <source>
        <strain evidence="6 9">MOD1_GK1257</strain>
    </source>
</reference>
<proteinExistence type="inferred from homology"/>
<comment type="caution">
    <text evidence="7">The sequence shown here is derived from an EMBL/GenBank/DDBJ whole genome shotgun (WGS) entry which is preliminary data.</text>
</comment>
<evidence type="ECO:0000313" key="9">
    <source>
        <dbReference type="Proteomes" id="UP000469927"/>
    </source>
</evidence>
<keyword evidence="2 7" id="KW-0489">Methyltransferase</keyword>
<dbReference type="Proteomes" id="UP000244378">
    <property type="component" value="Unassembled WGS sequence"/>
</dbReference>
<evidence type="ECO:0000256" key="1">
    <source>
        <dbReference type="ARBA" id="ARBA00006594"/>
    </source>
</evidence>
<dbReference type="AlphaFoldDB" id="A0A2T7AXA6"/>
<evidence type="ECO:0000256" key="4">
    <source>
        <dbReference type="RuleBase" id="RU362026"/>
    </source>
</evidence>
<reference evidence="7 8" key="1">
    <citation type="submission" date="2016-12" db="EMBL/GenBank/DDBJ databases">
        <title>Analysis of the Molecular Diversity Among Cronobacter Species Isolated from Filth Flies Using a Pan Genomic DNA Microarray.</title>
        <authorList>
            <person name="Pava-Ripoll M."/>
            <person name="Tall B."/>
            <person name="Farber J."/>
            <person name="Fanning S."/>
            <person name="Lehner A."/>
            <person name="Stephan R."/>
            <person name="Pagotto F."/>
            <person name="Iverson C."/>
            <person name="Ziobro G."/>
            <person name="Miller A."/>
            <person name="Pearson R."/>
            <person name="Yan Q."/>
            <person name="Kim M."/>
            <person name="Jeong S."/>
            <person name="Park J."/>
            <person name="Jun S."/>
            <person name="Choi H."/>
            <person name="Chung T."/>
            <person name="Yoo Y."/>
            <person name="Park E."/>
            <person name="Hwang S."/>
            <person name="Lee B."/>
            <person name="Sathyamoorthy V."/>
            <person name="Carter L."/>
            <person name="Mammel M."/>
            <person name="Jackson S."/>
            <person name="Kothary M."/>
            <person name="Patel I."/>
            <person name="Grim C."/>
            <person name="Gopinath G."/>
            <person name="Gangiredla J."/>
            <person name="Chase H."/>
        </authorList>
    </citation>
    <scope>NUCLEOTIDE SEQUENCE [LARGE SCALE GENOMIC DNA]</scope>
    <source>
        <strain evidence="7 8">MOD1-Md1s</strain>
    </source>
</reference>
<evidence type="ECO:0000259" key="5">
    <source>
        <dbReference type="Pfam" id="PF01555"/>
    </source>
</evidence>
<organism evidence="7 8">
    <name type="scientific">Cronobacter muytjensii</name>
    <dbReference type="NCBI Taxonomy" id="413501"/>
    <lineage>
        <taxon>Bacteria</taxon>
        <taxon>Pseudomonadati</taxon>
        <taxon>Pseudomonadota</taxon>
        <taxon>Gammaproteobacteria</taxon>
        <taxon>Enterobacterales</taxon>
        <taxon>Enterobacteriaceae</taxon>
        <taxon>Cronobacter</taxon>
    </lineage>
</organism>
<dbReference type="Pfam" id="PF01555">
    <property type="entry name" value="N6_N4_Mtase"/>
    <property type="match status" value="1"/>
</dbReference>
<comment type="similarity">
    <text evidence="1 4">Belongs to the N(4)/N(6)-methyltransferase family.</text>
</comment>
<keyword evidence="9" id="KW-1185">Reference proteome</keyword>
<dbReference type="InterPro" id="IPR001091">
    <property type="entry name" value="RM_Methyltransferase"/>
</dbReference>
<dbReference type="GO" id="GO:0008170">
    <property type="term" value="F:N-methyltransferase activity"/>
    <property type="evidence" value="ECO:0007669"/>
    <property type="project" value="InterPro"/>
</dbReference>